<name>A0A179ICT0_CORDF</name>
<dbReference type="InterPro" id="IPR001208">
    <property type="entry name" value="MCM_dom"/>
</dbReference>
<proteinExistence type="inferred from homology"/>
<dbReference type="InterPro" id="IPR027417">
    <property type="entry name" value="P-loop_NTPase"/>
</dbReference>
<dbReference type="Gene3D" id="2.20.28.10">
    <property type="match status" value="1"/>
</dbReference>
<dbReference type="GO" id="GO:0043596">
    <property type="term" value="C:nuclear replication fork"/>
    <property type="evidence" value="ECO:0007669"/>
    <property type="project" value="UniProtKB-ARBA"/>
</dbReference>
<accession>A0A179ICT0</accession>
<evidence type="ECO:0000313" key="15">
    <source>
        <dbReference type="EMBL" id="OAQ99440.1"/>
    </source>
</evidence>
<feature type="domain" description="MCM C-terminal AAA(+) ATPase" evidence="14">
    <location>
        <begin position="391"/>
        <end position="597"/>
    </location>
</feature>
<dbReference type="SUPFAM" id="SSF50249">
    <property type="entry name" value="Nucleic acid-binding proteins"/>
    <property type="match status" value="1"/>
</dbReference>
<dbReference type="Pfam" id="PF24901">
    <property type="entry name" value="WHD_MCM7"/>
    <property type="match status" value="1"/>
</dbReference>
<dbReference type="PROSITE" id="PS00847">
    <property type="entry name" value="MCM_1"/>
    <property type="match status" value="1"/>
</dbReference>
<keyword evidence="6 11" id="KW-0067">ATP-binding</keyword>
<comment type="subcellular location">
    <subcellularLocation>
        <location evidence="1 12">Nucleus</location>
    </subcellularLocation>
</comment>
<dbReference type="PRINTS" id="PR01657">
    <property type="entry name" value="MCMFAMILY"/>
</dbReference>
<evidence type="ECO:0000256" key="13">
    <source>
        <dbReference type="SAM" id="MobiDB-lite"/>
    </source>
</evidence>
<dbReference type="InterPro" id="IPR018525">
    <property type="entry name" value="MCM_CS"/>
</dbReference>
<dbReference type="GO" id="GO:0016887">
    <property type="term" value="F:ATP hydrolysis activity"/>
    <property type="evidence" value="ECO:0007669"/>
    <property type="project" value="RHEA"/>
</dbReference>
<dbReference type="InterPro" id="IPR008050">
    <property type="entry name" value="MCM7"/>
</dbReference>
<dbReference type="EMBL" id="LUKN01002218">
    <property type="protein sequence ID" value="OAQ99440.1"/>
    <property type="molecule type" value="Genomic_DNA"/>
</dbReference>
<comment type="similarity">
    <text evidence="11">Belongs to the MCM family.</text>
</comment>
<evidence type="ECO:0000256" key="8">
    <source>
        <dbReference type="ARBA" id="ARBA00023242"/>
    </source>
</evidence>
<dbReference type="OMA" id="AQHVTYV"/>
<dbReference type="SMART" id="SM00382">
    <property type="entry name" value="AAA"/>
    <property type="match status" value="1"/>
</dbReference>
<dbReference type="Pfam" id="PF14551">
    <property type="entry name" value="MCM_N"/>
    <property type="match status" value="1"/>
</dbReference>
<dbReference type="GO" id="GO:0006271">
    <property type="term" value="P:DNA strand elongation involved in DNA replication"/>
    <property type="evidence" value="ECO:0007669"/>
    <property type="project" value="TreeGrafter"/>
</dbReference>
<dbReference type="PRINTS" id="PR01663">
    <property type="entry name" value="MCMPROTEIN7"/>
</dbReference>
<dbReference type="InterPro" id="IPR027925">
    <property type="entry name" value="MCM_N"/>
</dbReference>
<dbReference type="GO" id="GO:0005656">
    <property type="term" value="C:nuclear pre-replicative complex"/>
    <property type="evidence" value="ECO:0007669"/>
    <property type="project" value="UniProtKB-ARBA"/>
</dbReference>
<dbReference type="PROSITE" id="PS50051">
    <property type="entry name" value="MCM_2"/>
    <property type="match status" value="1"/>
</dbReference>
<keyword evidence="7 11" id="KW-0238">DNA-binding</keyword>
<comment type="catalytic activity">
    <reaction evidence="10">
        <text>ATP + H2O = ADP + phosphate + H(+)</text>
        <dbReference type="Rhea" id="RHEA:13065"/>
        <dbReference type="ChEBI" id="CHEBI:15377"/>
        <dbReference type="ChEBI" id="CHEBI:15378"/>
        <dbReference type="ChEBI" id="CHEBI:30616"/>
        <dbReference type="ChEBI" id="CHEBI:43474"/>
        <dbReference type="ChEBI" id="CHEBI:456216"/>
        <dbReference type="EC" id="3.6.4.12"/>
    </reaction>
    <physiologicalReaction direction="left-to-right" evidence="10">
        <dbReference type="Rhea" id="RHEA:13066"/>
    </physiologicalReaction>
</comment>
<dbReference type="Pfam" id="PF17855">
    <property type="entry name" value="MCM_lid"/>
    <property type="match status" value="1"/>
</dbReference>
<dbReference type="GO" id="GO:0003697">
    <property type="term" value="F:single-stranded DNA binding"/>
    <property type="evidence" value="ECO:0007669"/>
    <property type="project" value="TreeGrafter"/>
</dbReference>
<dbReference type="Pfam" id="PF17207">
    <property type="entry name" value="MCM_OB"/>
    <property type="match status" value="1"/>
</dbReference>
<dbReference type="EC" id="3.6.4.12" evidence="12"/>
<dbReference type="PANTHER" id="PTHR11630:SF26">
    <property type="entry name" value="DNA REPLICATION LICENSING FACTOR MCM7"/>
    <property type="match status" value="1"/>
</dbReference>
<evidence type="ECO:0000313" key="16">
    <source>
        <dbReference type="Proteomes" id="UP000243081"/>
    </source>
</evidence>
<dbReference type="CDD" id="cd17758">
    <property type="entry name" value="MCM7"/>
    <property type="match status" value="1"/>
</dbReference>
<dbReference type="InterPro" id="IPR003593">
    <property type="entry name" value="AAA+_ATPase"/>
</dbReference>
<evidence type="ECO:0000256" key="9">
    <source>
        <dbReference type="ARBA" id="ARBA00023306"/>
    </source>
</evidence>
<dbReference type="AlphaFoldDB" id="A0A179ICT0"/>
<keyword evidence="5 12" id="KW-0347">Helicase</keyword>
<dbReference type="SUPFAM" id="SSF52540">
    <property type="entry name" value="P-loop containing nucleoside triphosphate hydrolases"/>
    <property type="match status" value="1"/>
</dbReference>
<keyword evidence="16" id="KW-1185">Reference proteome</keyword>
<evidence type="ECO:0000256" key="10">
    <source>
        <dbReference type="ARBA" id="ARBA00048432"/>
    </source>
</evidence>
<evidence type="ECO:0000256" key="1">
    <source>
        <dbReference type="ARBA" id="ARBA00004123"/>
    </source>
</evidence>
<evidence type="ECO:0000256" key="2">
    <source>
        <dbReference type="ARBA" id="ARBA00022705"/>
    </source>
</evidence>
<feature type="compositionally biased region" description="Basic and acidic residues" evidence="13">
    <location>
        <begin position="62"/>
        <end position="73"/>
    </location>
</feature>
<dbReference type="SMART" id="SM00350">
    <property type="entry name" value="MCM"/>
    <property type="match status" value="1"/>
</dbReference>
<dbReference type="InterPro" id="IPR033762">
    <property type="entry name" value="MCM_OB"/>
</dbReference>
<dbReference type="Pfam" id="PF00493">
    <property type="entry name" value="MCM"/>
    <property type="match status" value="1"/>
</dbReference>
<gene>
    <name evidence="12" type="primary">MCM7</name>
    <name evidence="15" type="ORF">LLEC1_06878</name>
</gene>
<dbReference type="FunFam" id="3.40.50.300:FF:000288">
    <property type="entry name" value="DNA replication licensing factor MCM7"/>
    <property type="match status" value="1"/>
</dbReference>
<sequence>MALREYKSIVNYETHQSAFEVFLQDFKTSPEHTITTAMGNVTIDEDDLSDEYDFMDEDDETGERRRRDKEQQRTPHHKYKEIMQKLADRTQEEIVIDLDDLATWENETGEGLKLVDSIELNTKHYVDIMAQAVDKVMPPPSVDVNFKDDVLDVLMARRQARNRELEEAAERDPTLEEDKFPAELTRRYTLVFKPRINAPDFASKALAVRHVRGDNLGHLITVRAIVTRVSDVKPIVQVSAYTCDRCGCEIFQPVTDKQYGPLMMCPSNDCKSNQSKGQLNPSTRASKFLPFQEVKVQEMAEQVPIGQIPRSLTVHCFGSLVRRVNPGDVVDISGIFLPTPYTGFKAMKAGLLTDTYLEAHYIRQHKKAYSEMIVDPSLVRRIEKYRQTGQVYELLAKSIAPEIFGHLDVKKALLLLLIGGVGKEMGDGMKIRGDLNICMMGDPGVAKSQLLKYISKVAPRGVYTSGRGSSGVGLTAAVMRDPVTDEMVLEGGALVLADNGICCIDEFDKMDENDRTAIHEVMEQQTISISKAGISTTLNARTSILAAANPIYGRYNPRISPVENINLPAALLSRFDIIFLLLDVPSRETDEQLAKHVAFVHMNNRHPDVGTDNVVFTPHEVRSYVAQARTYRPTVPESVTEYMIRTYVRMRDQQQRAEKKGKQFTHTTPRTLLGVVRLAQALARLRFSNEVTQDDVDEALRLVEASKDSLNDDELGIELSMRKVKERVIAKGFTEDQWMSALEEYTTLDVWQTTGSGTRLVFVTANGDDGNDDMDDL</sequence>
<evidence type="ECO:0000256" key="11">
    <source>
        <dbReference type="RuleBase" id="RU004070"/>
    </source>
</evidence>
<dbReference type="Proteomes" id="UP000243081">
    <property type="component" value="Unassembled WGS sequence"/>
</dbReference>
<dbReference type="PANTHER" id="PTHR11630">
    <property type="entry name" value="DNA REPLICATION LICENSING FACTOR MCM FAMILY MEMBER"/>
    <property type="match status" value="1"/>
</dbReference>
<evidence type="ECO:0000256" key="3">
    <source>
        <dbReference type="ARBA" id="ARBA00022741"/>
    </source>
</evidence>
<evidence type="ECO:0000256" key="6">
    <source>
        <dbReference type="ARBA" id="ARBA00022840"/>
    </source>
</evidence>
<evidence type="ECO:0000256" key="5">
    <source>
        <dbReference type="ARBA" id="ARBA00022806"/>
    </source>
</evidence>
<dbReference type="Gene3D" id="3.40.50.300">
    <property type="entry name" value="P-loop containing nucleotide triphosphate hydrolases"/>
    <property type="match status" value="1"/>
</dbReference>
<keyword evidence="3 11" id="KW-0547">Nucleotide-binding</keyword>
<dbReference type="GO" id="GO:0000727">
    <property type="term" value="P:double-strand break repair via break-induced replication"/>
    <property type="evidence" value="ECO:0007669"/>
    <property type="project" value="TreeGrafter"/>
</dbReference>
<keyword evidence="8 12" id="KW-0539">Nucleus</keyword>
<evidence type="ECO:0000259" key="14">
    <source>
        <dbReference type="PROSITE" id="PS50051"/>
    </source>
</evidence>
<comment type="caution">
    <text evidence="15">The sequence shown here is derived from an EMBL/GenBank/DDBJ whole genome shotgun (WGS) entry which is preliminary data.</text>
</comment>
<evidence type="ECO:0000256" key="12">
    <source>
        <dbReference type="RuleBase" id="RU365012"/>
    </source>
</evidence>
<keyword evidence="4 12" id="KW-0378">Hydrolase</keyword>
<protein>
    <recommendedName>
        <fullName evidence="12">DNA replication licensing factor MCM7</fullName>
        <ecNumber evidence="12">3.6.4.12</ecNumber>
    </recommendedName>
</protein>
<dbReference type="GO" id="GO:0006279">
    <property type="term" value="P:premeiotic DNA replication"/>
    <property type="evidence" value="ECO:0007669"/>
    <property type="project" value="UniProtKB-ARBA"/>
</dbReference>
<comment type="function">
    <text evidence="12">Acts as component of the MCM2-7 complex (MCM complex) which is the replicative helicase essential for 'once per cell cycle' DNA replication initiation and elongation in eukaryotic cells. The active ATPase sites in the MCM2-7 ring are formed through the interaction surfaces of two neighboring subunits such that a critical structure of a conserved arginine finger motif is provided in trans relative to the ATP-binding site of the Walker A box of the adjacent subunit. The six ATPase active sites, however, are likely to contribute differentially to the complex helicase activity.</text>
</comment>
<evidence type="ECO:0000256" key="7">
    <source>
        <dbReference type="ARBA" id="ARBA00023125"/>
    </source>
</evidence>
<dbReference type="InterPro" id="IPR012340">
    <property type="entry name" value="NA-bd_OB-fold"/>
</dbReference>
<dbReference type="GO" id="GO:0006270">
    <property type="term" value="P:DNA replication initiation"/>
    <property type="evidence" value="ECO:0007669"/>
    <property type="project" value="InterPro"/>
</dbReference>
<reference evidence="15 16" key="1">
    <citation type="submission" date="2016-03" db="EMBL/GenBank/DDBJ databases">
        <title>Fine-scale spatial genetic structure of a fungal parasite of coffee scale insects.</title>
        <authorList>
            <person name="Jackson D."/>
            <person name="Zemenick K.A."/>
            <person name="Malloure B."/>
            <person name="Quandt C.A."/>
            <person name="James T.Y."/>
        </authorList>
    </citation>
    <scope>NUCLEOTIDE SEQUENCE [LARGE SCALE GENOMIC DNA]</scope>
    <source>
        <strain evidence="15 16">UM487</strain>
    </source>
</reference>
<feature type="compositionally biased region" description="Acidic residues" evidence="13">
    <location>
        <begin position="47"/>
        <end position="61"/>
    </location>
</feature>
<dbReference type="GO" id="GO:0042555">
    <property type="term" value="C:MCM complex"/>
    <property type="evidence" value="ECO:0007669"/>
    <property type="project" value="InterPro"/>
</dbReference>
<keyword evidence="2 12" id="KW-0235">DNA replication</keyword>
<dbReference type="GO" id="GO:0031261">
    <property type="term" value="C:DNA replication preinitiation complex"/>
    <property type="evidence" value="ECO:0007669"/>
    <property type="project" value="UniProtKB-ARBA"/>
</dbReference>
<feature type="region of interest" description="Disordered" evidence="13">
    <location>
        <begin position="47"/>
        <end position="76"/>
    </location>
</feature>
<evidence type="ECO:0000256" key="4">
    <source>
        <dbReference type="ARBA" id="ARBA00022801"/>
    </source>
</evidence>
<organism evidence="15 16">
    <name type="scientific">Cordyceps confragosa</name>
    <name type="common">Lecanicillium lecanii</name>
    <dbReference type="NCBI Taxonomy" id="2714763"/>
    <lineage>
        <taxon>Eukaryota</taxon>
        <taxon>Fungi</taxon>
        <taxon>Dikarya</taxon>
        <taxon>Ascomycota</taxon>
        <taxon>Pezizomycotina</taxon>
        <taxon>Sordariomycetes</taxon>
        <taxon>Hypocreomycetidae</taxon>
        <taxon>Hypocreales</taxon>
        <taxon>Cordycipitaceae</taxon>
        <taxon>Akanthomyces</taxon>
    </lineage>
</organism>
<dbReference type="FunFam" id="2.20.28.10:FF:000004">
    <property type="entry name" value="DNA replication licensing factor MCM7"/>
    <property type="match status" value="1"/>
</dbReference>
<dbReference type="InterPro" id="IPR031327">
    <property type="entry name" value="MCM"/>
</dbReference>
<dbReference type="Gene3D" id="2.40.50.140">
    <property type="entry name" value="Nucleic acid-binding proteins"/>
    <property type="match status" value="1"/>
</dbReference>
<dbReference type="OrthoDB" id="3207464at2759"/>
<dbReference type="GO" id="GO:0097373">
    <property type="term" value="C:MCM core complex"/>
    <property type="evidence" value="ECO:0007669"/>
    <property type="project" value="UniProtKB-ARBA"/>
</dbReference>
<dbReference type="InterPro" id="IPR041562">
    <property type="entry name" value="MCM_lid"/>
</dbReference>
<dbReference type="GO" id="GO:0017116">
    <property type="term" value="F:single-stranded DNA helicase activity"/>
    <property type="evidence" value="ECO:0007669"/>
    <property type="project" value="TreeGrafter"/>
</dbReference>
<keyword evidence="9 12" id="KW-0131">Cell cycle</keyword>
<dbReference type="GO" id="GO:0005524">
    <property type="term" value="F:ATP binding"/>
    <property type="evidence" value="ECO:0007669"/>
    <property type="project" value="UniProtKB-KW"/>
</dbReference>